<evidence type="ECO:0000313" key="5">
    <source>
        <dbReference type="Proteomes" id="UP000321547"/>
    </source>
</evidence>
<reference evidence="2 5" key="2">
    <citation type="submission" date="2019-07" db="EMBL/GenBank/DDBJ databases">
        <title>Whole genome shotgun sequence of Halolactibacillus halophilus NBRC 100868.</title>
        <authorList>
            <person name="Hosoyama A."/>
            <person name="Uohara A."/>
            <person name="Ohji S."/>
            <person name="Ichikawa N."/>
        </authorList>
    </citation>
    <scope>NUCLEOTIDE SEQUENCE [LARGE SCALE GENOMIC DNA]</scope>
    <source>
        <strain evidence="2 5">NBRC 100868</strain>
    </source>
</reference>
<keyword evidence="5" id="KW-1185">Reference proteome</keyword>
<dbReference type="EMBL" id="FOXC01000010">
    <property type="protein sequence ID" value="SFP22666.1"/>
    <property type="molecule type" value="Genomic_DNA"/>
</dbReference>
<dbReference type="OrthoDB" id="9783550at2"/>
<gene>
    <name evidence="2" type="ORF">HHA03_09040</name>
    <name evidence="3" type="ORF">SAMN05421839_11014</name>
</gene>
<dbReference type="InterPro" id="IPR021552">
    <property type="entry name" value="ArsP_2"/>
</dbReference>
<feature type="transmembrane region" description="Helical" evidence="1">
    <location>
        <begin position="172"/>
        <end position="194"/>
    </location>
</feature>
<dbReference type="AlphaFoldDB" id="A0A1I5NMW8"/>
<dbReference type="RefSeq" id="WP_159430115.1">
    <property type="nucleotide sequence ID" value="NZ_BJWI01000009.1"/>
</dbReference>
<keyword evidence="1" id="KW-0812">Transmembrane</keyword>
<feature type="transmembrane region" description="Helical" evidence="1">
    <location>
        <begin position="55"/>
        <end position="76"/>
    </location>
</feature>
<dbReference type="Proteomes" id="UP000321547">
    <property type="component" value="Unassembled WGS sequence"/>
</dbReference>
<evidence type="ECO:0000256" key="1">
    <source>
        <dbReference type="SAM" id="Phobius"/>
    </source>
</evidence>
<reference evidence="3 4" key="1">
    <citation type="submission" date="2016-10" db="EMBL/GenBank/DDBJ databases">
        <authorList>
            <person name="de Groot N.N."/>
        </authorList>
    </citation>
    <scope>NUCLEOTIDE SEQUENCE [LARGE SCALE GENOMIC DNA]</scope>
    <source>
        <strain evidence="3 4">DSM 17073</strain>
    </source>
</reference>
<proteinExistence type="predicted"/>
<feature type="transmembrane region" description="Helical" evidence="1">
    <location>
        <begin position="278"/>
        <end position="303"/>
    </location>
</feature>
<dbReference type="Pfam" id="PF11449">
    <property type="entry name" value="ArsP_2"/>
    <property type="match status" value="1"/>
</dbReference>
<feature type="transmembrane region" description="Helical" evidence="1">
    <location>
        <begin position="83"/>
        <end position="102"/>
    </location>
</feature>
<protein>
    <submittedName>
        <fullName evidence="3">Putative, 10TM heavy-metal exporter</fullName>
    </submittedName>
</protein>
<keyword evidence="1" id="KW-0472">Membrane</keyword>
<accession>A0A1I5NMW8</accession>
<feature type="transmembrane region" description="Helical" evidence="1">
    <location>
        <begin position="206"/>
        <end position="224"/>
    </location>
</feature>
<evidence type="ECO:0000313" key="4">
    <source>
        <dbReference type="Proteomes" id="UP000242243"/>
    </source>
</evidence>
<feature type="transmembrane region" description="Helical" evidence="1">
    <location>
        <begin position="114"/>
        <end position="135"/>
    </location>
</feature>
<dbReference type="Proteomes" id="UP000242243">
    <property type="component" value="Unassembled WGS sequence"/>
</dbReference>
<feature type="transmembrane region" description="Helical" evidence="1">
    <location>
        <begin position="12"/>
        <end position="35"/>
    </location>
</feature>
<sequence length="368" mass="38745">MTFDLWTFLLENLGAAGVIGGYISISIIGVSFITFATKGKLSGNKQLGPDWAHPVIGALLGAIPGCGATIIVSSMYKNQKISLGGLVATFIATLGEGSFVLLGASDEASVTANLSAFVFVNVIGIIVALISGYLIDAFGIRFSTREIPAPHLEERCHSKQVTRVVHRFIEQIGFYIIIAMAIFLLPGSIAAFWGGEIAGYDDVAEWVAVALTAFSILYFFVYKFSYKGHNCACNSSAKSTLLHAVSDIATVIVYVFIGLFIANYIIDVVVGVETFDMWMTSSAFIVVIIAAIIGATPGCGGMISVTVAFTTINNFPIAALVAAAIATSGDGIFPLFAANKKDALLITGLSLVIALIVGYVLLALGIQL</sequence>
<dbReference type="EMBL" id="BJWI01000009">
    <property type="protein sequence ID" value="GEM01372.1"/>
    <property type="molecule type" value="Genomic_DNA"/>
</dbReference>
<feature type="transmembrane region" description="Helical" evidence="1">
    <location>
        <begin position="343"/>
        <end position="366"/>
    </location>
</feature>
<evidence type="ECO:0000313" key="2">
    <source>
        <dbReference type="EMBL" id="GEM01372.1"/>
    </source>
</evidence>
<name>A0A1I5NMW8_9BACI</name>
<organism evidence="3 4">
    <name type="scientific">Halolactibacillus halophilus</name>
    <dbReference type="NCBI Taxonomy" id="306540"/>
    <lineage>
        <taxon>Bacteria</taxon>
        <taxon>Bacillati</taxon>
        <taxon>Bacillota</taxon>
        <taxon>Bacilli</taxon>
        <taxon>Bacillales</taxon>
        <taxon>Bacillaceae</taxon>
        <taxon>Halolactibacillus</taxon>
    </lineage>
</organism>
<keyword evidence="1" id="KW-1133">Transmembrane helix</keyword>
<feature type="transmembrane region" description="Helical" evidence="1">
    <location>
        <begin position="244"/>
        <end position="266"/>
    </location>
</feature>
<evidence type="ECO:0000313" key="3">
    <source>
        <dbReference type="EMBL" id="SFP22666.1"/>
    </source>
</evidence>
<dbReference type="STRING" id="306540.SAMN05421839_11014"/>
<dbReference type="NCBIfam" id="NF037962">
    <property type="entry name" value="arsenic_eff"/>
    <property type="match status" value="1"/>
</dbReference>
<feature type="transmembrane region" description="Helical" evidence="1">
    <location>
        <begin position="315"/>
        <end position="337"/>
    </location>
</feature>